<dbReference type="GO" id="GO:0042651">
    <property type="term" value="C:thylakoid membrane"/>
    <property type="evidence" value="ECO:0007669"/>
    <property type="project" value="UniProtKB-UniRule"/>
</dbReference>
<keyword evidence="4 12" id="KW-0674">Reaction center</keyword>
<dbReference type="GO" id="GO:0015979">
    <property type="term" value="P:photosynthesis"/>
    <property type="evidence" value="ECO:0007669"/>
    <property type="project" value="UniProtKB-UniRule"/>
</dbReference>
<dbReference type="AlphaFoldDB" id="G9FIA0"/>
<evidence type="ECO:0000256" key="4">
    <source>
        <dbReference type="ARBA" id="ARBA00022469"/>
    </source>
</evidence>
<comment type="function">
    <text evidence="12">May control the interaction of photosystem II (PSII) cores with the light-harvesting antenna, regulates electron flow through the 2 photosystem reaction centers. PSII is a light-driven water plastoquinone oxidoreductase, using light energy to abstract electrons from H(2)O, generating a proton gradient subsequently used for ATP formation.</text>
</comment>
<dbReference type="NCBIfam" id="TIGR03043">
    <property type="entry name" value="PS_II_psbZ"/>
    <property type="match status" value="1"/>
</dbReference>
<sequence>MIGILQIFVSLLVLVSFALLVAVPVILATPGEWEKSQSIVWSGAGLWSALVILTGIFNVVPA</sequence>
<keyword evidence="15" id="KW-0732">Signal</keyword>
<dbReference type="Gene3D" id="1.10.287.740">
    <property type="entry name" value="Photosystem II PsbZ, reaction centre"/>
    <property type="match status" value="1"/>
</dbReference>
<evidence type="ECO:0000256" key="1">
    <source>
        <dbReference type="ARBA" id="ARBA00004141"/>
    </source>
</evidence>
<evidence type="ECO:0000256" key="13">
    <source>
        <dbReference type="RuleBase" id="RU003472"/>
    </source>
</evidence>
<evidence type="ECO:0000256" key="15">
    <source>
        <dbReference type="SAM" id="SignalP"/>
    </source>
</evidence>
<evidence type="ECO:0000256" key="2">
    <source>
        <dbReference type="ARBA" id="ARBA00008367"/>
    </source>
</evidence>
<keyword evidence="10 12" id="KW-0604">Photosystem II</keyword>
<feature type="transmembrane region" description="Helical" evidence="14">
    <location>
        <begin position="38"/>
        <end position="60"/>
    </location>
</feature>
<dbReference type="InterPro" id="IPR002644">
    <property type="entry name" value="PSII_PsbZ"/>
</dbReference>
<dbReference type="RefSeq" id="YP_005088691.1">
    <property type="nucleotide sequence ID" value="NC_016703.2"/>
</dbReference>
<keyword evidence="16" id="KW-0934">Plastid</keyword>
<dbReference type="GeneID" id="11539916"/>
<proteinExistence type="inferred from homology"/>
<comment type="function">
    <text evidence="13">Controls the interaction of photosystem II (PSII) cores with the light-harvesting antenna, regulates electron flow through the 2 photosystem reaction centers. PSII is a light-driven water plastoquinone oxidoreductase, using light energy to abstract electrons from H(2)O, generating a proton gradient subsequently used for ATP formation.</text>
</comment>
<dbReference type="GO" id="GO:0042549">
    <property type="term" value="P:photosystem II stabilization"/>
    <property type="evidence" value="ECO:0007669"/>
    <property type="project" value="InterPro"/>
</dbReference>
<feature type="chain" id="PRO_5003522121" description="Photosystem II reaction center protein Z" evidence="15">
    <location>
        <begin position="29"/>
        <end position="62"/>
    </location>
</feature>
<organism evidence="16">
    <name type="scientific">Phaeocystis antarctica</name>
    <dbReference type="NCBI Taxonomy" id="33657"/>
    <lineage>
        <taxon>Eukaryota</taxon>
        <taxon>Haptista</taxon>
        <taxon>Haptophyta</taxon>
        <taxon>Prymnesiophyceae</taxon>
        <taxon>Phaeocystales</taxon>
        <taxon>Phaeocystaceae</taxon>
        <taxon>Phaeocystis</taxon>
    </lineage>
</organism>
<feature type="signal peptide" evidence="15">
    <location>
        <begin position="1"/>
        <end position="28"/>
    </location>
</feature>
<comment type="subcellular location">
    <subcellularLocation>
        <location evidence="12">Cellular thylakoid membrane</location>
        <topology evidence="12">Multi-pass membrane protein</topology>
    </subcellularLocation>
    <subcellularLocation>
        <location evidence="1">Membrane</location>
        <topology evidence="1">Multi-pass membrane protein</topology>
    </subcellularLocation>
</comment>
<evidence type="ECO:0000256" key="6">
    <source>
        <dbReference type="ARBA" id="ARBA00022692"/>
    </source>
</evidence>
<evidence type="ECO:0000256" key="7">
    <source>
        <dbReference type="ARBA" id="ARBA00022989"/>
    </source>
</evidence>
<evidence type="ECO:0000256" key="11">
    <source>
        <dbReference type="ARBA" id="ARBA00038734"/>
    </source>
</evidence>
<keyword evidence="5 12" id="KW-0602">Photosynthesis</keyword>
<dbReference type="EMBL" id="JN117275">
    <property type="protein sequence ID" value="AEK26795.1"/>
    <property type="molecule type" value="Genomic_DNA"/>
</dbReference>
<dbReference type="SUPFAM" id="SSF161055">
    <property type="entry name" value="PsbZ-like"/>
    <property type="match status" value="1"/>
</dbReference>
<reference evidence="16" key="1">
    <citation type="journal article" date="2014" name="Mol. Phylogenet. Evol.">
        <title>Massive difference in synonymous substitution rates among mitochondrial, plastid, and nuclear genes of Phaeocystis algae.</title>
        <authorList>
            <person name="Smith D.R."/>
            <person name="Arrigo K.R."/>
            <person name="Alderkamp A.C."/>
            <person name="Allen A.E."/>
        </authorList>
    </citation>
    <scope>NUCLEOTIDE SEQUENCE</scope>
    <source>
        <strain evidence="16">CCMP1374</strain>
    </source>
</reference>
<evidence type="ECO:0000256" key="5">
    <source>
        <dbReference type="ARBA" id="ARBA00022531"/>
    </source>
</evidence>
<dbReference type="HAMAP" id="MF_00644">
    <property type="entry name" value="PSII_PsbZ"/>
    <property type="match status" value="1"/>
</dbReference>
<keyword evidence="6 12" id="KW-0812">Transmembrane</keyword>
<accession>G9FIA0</accession>
<evidence type="ECO:0000256" key="14">
    <source>
        <dbReference type="SAM" id="Phobius"/>
    </source>
</evidence>
<comment type="similarity">
    <text evidence="2 12 13">Belongs to the PsbZ family.</text>
</comment>
<protein>
    <recommendedName>
        <fullName evidence="3 12">Photosystem II reaction center protein Z</fullName>
        <shortName evidence="12">PSII-Z</shortName>
    </recommendedName>
</protein>
<evidence type="ECO:0000256" key="9">
    <source>
        <dbReference type="ARBA" id="ARBA00023136"/>
    </source>
</evidence>
<comment type="subunit">
    <text evidence="11 12">PSII is composed of 1 copy each of membrane proteins PsbA, PsbB, PsbC, PsbD, PsbE, PsbF, PsbH, PsbI, PsbJ, PsbK, PsbL, PsbM, PsbT, PsbY, PsbZ, Psb30/Ycf12, at least 3 peripheral proteins of the oxygen-evolving complex and a large number of cofactors. It forms dimeric complexes.</text>
</comment>
<keyword evidence="9 12" id="KW-0472">Membrane</keyword>
<evidence type="ECO:0000256" key="3">
    <source>
        <dbReference type="ARBA" id="ARBA00021665"/>
    </source>
</evidence>
<gene>
    <name evidence="12 16" type="primary">psbZ</name>
</gene>
<dbReference type="PANTHER" id="PTHR34971">
    <property type="entry name" value="PHOTOSYSTEM II REACTION CENTER PROTEIN Z"/>
    <property type="match status" value="1"/>
</dbReference>
<dbReference type="GO" id="GO:0009539">
    <property type="term" value="C:photosystem II reaction center"/>
    <property type="evidence" value="ECO:0007669"/>
    <property type="project" value="InterPro"/>
</dbReference>
<name>G9FIA0_9EUKA</name>
<evidence type="ECO:0000256" key="10">
    <source>
        <dbReference type="ARBA" id="ARBA00023276"/>
    </source>
</evidence>
<dbReference type="Pfam" id="PF01737">
    <property type="entry name" value="Ycf9"/>
    <property type="match status" value="1"/>
</dbReference>
<evidence type="ECO:0000256" key="12">
    <source>
        <dbReference type="HAMAP-Rule" id="MF_00644"/>
    </source>
</evidence>
<dbReference type="InterPro" id="IPR036512">
    <property type="entry name" value="PSII_PsbZ_sf"/>
</dbReference>
<dbReference type="PANTHER" id="PTHR34971:SF2">
    <property type="entry name" value="PHOTOSYSTEM II REACTION CENTER PROTEIN Z"/>
    <property type="match status" value="1"/>
</dbReference>
<evidence type="ECO:0000256" key="8">
    <source>
        <dbReference type="ARBA" id="ARBA00023078"/>
    </source>
</evidence>
<geneLocation type="plastid" evidence="16"/>
<keyword evidence="8 12" id="KW-0793">Thylakoid</keyword>
<evidence type="ECO:0000313" key="16">
    <source>
        <dbReference type="EMBL" id="AEK26795.1"/>
    </source>
</evidence>
<keyword evidence="7 12" id="KW-1133">Transmembrane helix</keyword>